<dbReference type="EMBL" id="CP032153">
    <property type="protein sequence ID" value="AYN21582.1"/>
    <property type="molecule type" value="Genomic_DNA"/>
</dbReference>
<protein>
    <submittedName>
        <fullName evidence="1">DUF2313 domain-containing protein</fullName>
    </submittedName>
</protein>
<sequence length="198" mass="22408">MGVRTAQDYRMQLQQLLPPGPAWDPELYPMPAIVADAIAAELARVDARAADLLSEMFPGTLRELLSDWERVMGLPDECQGNTASPSGRLREVLRRFSDAGRQDPLYFQEMAQRLGYPEARVIEWRTPRFGLARFGSSQFGSWDCQFVWVVQLGALRAKEPIFGNAQFGDRFGANETDIVECVIRRYAPAHTVVFFDYS</sequence>
<dbReference type="InterPro" id="IPR018755">
    <property type="entry name" value="Phage_Mu_Gp48"/>
</dbReference>
<proteinExistence type="predicted"/>
<dbReference type="OrthoDB" id="6592844at2"/>
<dbReference type="Pfam" id="PF10076">
    <property type="entry name" value="Phage_Mu_Gp48"/>
    <property type="match status" value="1"/>
</dbReference>
<dbReference type="AlphaFoldDB" id="A0A3G2HWN1"/>
<evidence type="ECO:0000313" key="1">
    <source>
        <dbReference type="EMBL" id="AYN21582.1"/>
    </source>
</evidence>
<organism evidence="1 2">
    <name type="scientific">Alcaligenes aquatilis</name>
    <dbReference type="NCBI Taxonomy" id="323284"/>
    <lineage>
        <taxon>Bacteria</taxon>
        <taxon>Pseudomonadati</taxon>
        <taxon>Pseudomonadota</taxon>
        <taxon>Betaproteobacteria</taxon>
        <taxon>Burkholderiales</taxon>
        <taxon>Alcaligenaceae</taxon>
        <taxon>Alcaligenes</taxon>
    </lineage>
</organism>
<evidence type="ECO:0000313" key="2">
    <source>
        <dbReference type="Proteomes" id="UP000268070"/>
    </source>
</evidence>
<name>A0A3G2HWN1_9BURK</name>
<reference evidence="1 2" key="1">
    <citation type="submission" date="2018-09" db="EMBL/GenBank/DDBJ databases">
        <title>Complete genome sequence of the hydrocarbonoclastic bacterium Alcaligenes aquatilis QD168, isolated from a crude-oil polluted marine sediment of Central Chile.</title>
        <authorList>
            <person name="Duran R.E."/>
            <person name="Barra B."/>
            <person name="Salva-Serra F."/>
            <person name="Mendez V."/>
            <person name="Moore E.R.B."/>
            <person name="Seeger M."/>
        </authorList>
    </citation>
    <scope>NUCLEOTIDE SEQUENCE [LARGE SCALE GENOMIC DNA]</scope>
    <source>
        <strain evidence="1 2">QD168</strain>
    </source>
</reference>
<dbReference type="KEGG" id="aaqu:D3M96_14200"/>
<gene>
    <name evidence="1" type="ORF">D3M96_14200</name>
</gene>
<dbReference type="Proteomes" id="UP000268070">
    <property type="component" value="Chromosome"/>
</dbReference>
<accession>A0A3G2HWN1</accession>